<accession>A0A9N9RDL1</accession>
<reference evidence="1" key="2">
    <citation type="submission" date="2022-10" db="EMBL/GenBank/DDBJ databases">
        <authorList>
            <consortium name="ENA_rothamsted_submissions"/>
            <consortium name="culmorum"/>
            <person name="King R."/>
        </authorList>
    </citation>
    <scope>NUCLEOTIDE SEQUENCE</scope>
</reference>
<sequence length="436" mass="47671">MCGTCTATPCSAWWACGLRSRLGAHTMAMLRAVMRVRALRVRVYVWHLYGDAVQRVVGVRAPQQVGRPHYGHVARRHARAGATCTCICVAPVRRRRAARGGRAGSAAGWAPTLWPCCAPSCACGRYVYVYMCGTCTATPCSAWWACGLRSRLGAHTMAMLRAVMRVRALRVRVYVWHLYGDAVQRVVGVRAPQQVGRPHYGHVARRHARAGATCTCICVAPVRRRRAARGGRAGSAAGWAPTLWPCCAPSCACGRYVYVYMCGTCTATPCSAWWACGLRSRLGAHTMAMLRAVMRVRALRVRVYVWHLYGDAVQRVVGVRAPQQVGRPHYGHVARRHARAGATCTCICVAPVRRRRAARGGRAGSAAGWAPTLWPCCAPSCACGRYVYVYMCGTCTATPCSAWWACGLRSRLGAHTMAMLRAVMPVRAPHSDTRRR</sequence>
<reference evidence="1" key="1">
    <citation type="submission" date="2021-12" db="EMBL/GenBank/DDBJ databases">
        <authorList>
            <person name="King R."/>
        </authorList>
    </citation>
    <scope>NUCLEOTIDE SEQUENCE</scope>
</reference>
<keyword evidence="2" id="KW-1185">Reference proteome</keyword>
<dbReference type="EMBL" id="OU893337">
    <property type="protein sequence ID" value="CAG9794589.1"/>
    <property type="molecule type" value="Genomic_DNA"/>
</dbReference>
<evidence type="ECO:0000313" key="1">
    <source>
        <dbReference type="EMBL" id="CAG9794589.1"/>
    </source>
</evidence>
<proteinExistence type="predicted"/>
<dbReference type="Proteomes" id="UP001153714">
    <property type="component" value="Chromosome 6"/>
</dbReference>
<gene>
    <name evidence="1" type="ORF">DIATSA_LOCUS11950</name>
</gene>
<evidence type="ECO:0000313" key="2">
    <source>
        <dbReference type="Proteomes" id="UP001153714"/>
    </source>
</evidence>
<dbReference type="OrthoDB" id="10692256at2759"/>
<name>A0A9N9RDL1_9NEOP</name>
<organism evidence="1 2">
    <name type="scientific">Diatraea saccharalis</name>
    <name type="common">sugarcane borer</name>
    <dbReference type="NCBI Taxonomy" id="40085"/>
    <lineage>
        <taxon>Eukaryota</taxon>
        <taxon>Metazoa</taxon>
        <taxon>Ecdysozoa</taxon>
        <taxon>Arthropoda</taxon>
        <taxon>Hexapoda</taxon>
        <taxon>Insecta</taxon>
        <taxon>Pterygota</taxon>
        <taxon>Neoptera</taxon>
        <taxon>Endopterygota</taxon>
        <taxon>Lepidoptera</taxon>
        <taxon>Glossata</taxon>
        <taxon>Ditrysia</taxon>
        <taxon>Pyraloidea</taxon>
        <taxon>Crambidae</taxon>
        <taxon>Crambinae</taxon>
        <taxon>Diatraea</taxon>
    </lineage>
</organism>
<dbReference type="AlphaFoldDB" id="A0A9N9RDL1"/>
<protein>
    <submittedName>
        <fullName evidence="1">Uncharacterized protein</fullName>
    </submittedName>
</protein>